<dbReference type="GO" id="GO:0004139">
    <property type="term" value="F:deoxyribose-phosphate aldolase activity"/>
    <property type="evidence" value="ECO:0007669"/>
    <property type="project" value="InterPro"/>
</dbReference>
<dbReference type="PANTHER" id="PTHR10889">
    <property type="entry name" value="DEOXYRIBOSE-PHOSPHATE ALDOLASE"/>
    <property type="match status" value="1"/>
</dbReference>
<dbReference type="EMBL" id="UINC01157950">
    <property type="protein sequence ID" value="SVD55219.1"/>
    <property type="molecule type" value="Genomic_DNA"/>
</dbReference>
<dbReference type="InterPro" id="IPR011343">
    <property type="entry name" value="DeoC"/>
</dbReference>
<dbReference type="GO" id="GO:0016052">
    <property type="term" value="P:carbohydrate catabolic process"/>
    <property type="evidence" value="ECO:0007669"/>
    <property type="project" value="TreeGrafter"/>
</dbReference>
<name>A0A382W935_9ZZZZ</name>
<sequence length="87" mass="9644">VNIARLIDHTLLRTDATISDIGQLCKDAIKHDFVSVCVNPVYVPFAVEYLQDHETKVGTTIGFPIGAVSPEMKYAETRFVIHQGAEE</sequence>
<organism evidence="1">
    <name type="scientific">marine metagenome</name>
    <dbReference type="NCBI Taxonomy" id="408172"/>
    <lineage>
        <taxon>unclassified sequences</taxon>
        <taxon>metagenomes</taxon>
        <taxon>ecological metagenomes</taxon>
    </lineage>
</organism>
<reference evidence="1" key="1">
    <citation type="submission" date="2018-05" db="EMBL/GenBank/DDBJ databases">
        <authorList>
            <person name="Lanie J.A."/>
            <person name="Ng W.-L."/>
            <person name="Kazmierczak K.M."/>
            <person name="Andrzejewski T.M."/>
            <person name="Davidsen T.M."/>
            <person name="Wayne K.J."/>
            <person name="Tettelin H."/>
            <person name="Glass J.I."/>
            <person name="Rusch D."/>
            <person name="Podicherti R."/>
            <person name="Tsui H.-C.T."/>
            <person name="Winkler M.E."/>
        </authorList>
    </citation>
    <scope>NUCLEOTIDE SEQUENCE</scope>
</reference>
<dbReference type="SUPFAM" id="SSF51569">
    <property type="entry name" value="Aldolase"/>
    <property type="match status" value="1"/>
</dbReference>
<evidence type="ECO:0008006" key="2">
    <source>
        <dbReference type="Google" id="ProtNLM"/>
    </source>
</evidence>
<dbReference type="Gene3D" id="3.20.20.70">
    <property type="entry name" value="Aldolase class I"/>
    <property type="match status" value="1"/>
</dbReference>
<evidence type="ECO:0000313" key="1">
    <source>
        <dbReference type="EMBL" id="SVD55219.1"/>
    </source>
</evidence>
<protein>
    <recommendedName>
        <fullName evidence="2">Deoxyribose-phosphate aldolase</fullName>
    </recommendedName>
</protein>
<dbReference type="PANTHER" id="PTHR10889:SF1">
    <property type="entry name" value="DEOXYRIBOSE-PHOSPHATE ALDOLASE"/>
    <property type="match status" value="1"/>
</dbReference>
<gene>
    <name evidence="1" type="ORF">METZ01_LOCUS408073</name>
</gene>
<dbReference type="GO" id="GO:0009264">
    <property type="term" value="P:deoxyribonucleotide catabolic process"/>
    <property type="evidence" value="ECO:0007669"/>
    <property type="project" value="InterPro"/>
</dbReference>
<dbReference type="GO" id="GO:0005737">
    <property type="term" value="C:cytoplasm"/>
    <property type="evidence" value="ECO:0007669"/>
    <property type="project" value="InterPro"/>
</dbReference>
<feature type="non-terminal residue" evidence="1">
    <location>
        <position position="87"/>
    </location>
</feature>
<proteinExistence type="predicted"/>
<dbReference type="InterPro" id="IPR013785">
    <property type="entry name" value="Aldolase_TIM"/>
</dbReference>
<feature type="non-terminal residue" evidence="1">
    <location>
        <position position="1"/>
    </location>
</feature>
<dbReference type="AlphaFoldDB" id="A0A382W935"/>
<accession>A0A382W935</accession>